<reference evidence="1 3" key="1">
    <citation type="submission" date="2022-03" db="EMBL/GenBank/DDBJ databases">
        <title>Ignatzschineria rhizosphaerae HR5S32.</title>
        <authorList>
            <person name="Sun J.Q."/>
            <person name="Feng J.Y."/>
        </authorList>
    </citation>
    <scope>NUCLEOTIDE SEQUENCE [LARGE SCALE GENOMIC DNA]</scope>
    <source>
        <strain evidence="1 3">HR5S32</strain>
    </source>
</reference>
<sequence length="118" mass="13717">MINGLKKLVEKYVKDPASVEIWIDEGSVEQEYFSLYLKELVVINLTNMIKPYPSVLGAIRVWYEENNGGLTEDELKKGMNFDVEVIKENDAFMQVRLKVRNRYIMKDDEGMIDAIHCP</sequence>
<accession>A0ABY3X680</accession>
<dbReference type="EMBL" id="CP093379">
    <property type="protein sequence ID" value="UNM95508.1"/>
    <property type="molecule type" value="Genomic_DNA"/>
</dbReference>
<dbReference type="EMBL" id="CP093379">
    <property type="protein sequence ID" value="UNM96076.1"/>
    <property type="molecule type" value="Genomic_DNA"/>
</dbReference>
<organism evidence="1 3">
    <name type="scientific">Ignatzschineria rhizosphaerae</name>
    <dbReference type="NCBI Taxonomy" id="2923279"/>
    <lineage>
        <taxon>Bacteria</taxon>
        <taxon>Pseudomonadati</taxon>
        <taxon>Pseudomonadota</taxon>
        <taxon>Gammaproteobacteria</taxon>
        <taxon>Cardiobacteriales</taxon>
        <taxon>Ignatzschineriaceae</taxon>
        <taxon>Ignatzschineria</taxon>
    </lineage>
</organism>
<evidence type="ECO:0000313" key="2">
    <source>
        <dbReference type="EMBL" id="UNM96076.1"/>
    </source>
</evidence>
<dbReference type="Pfam" id="PF06891">
    <property type="entry name" value="P2_Phage_GpR"/>
    <property type="match status" value="1"/>
</dbReference>
<name>A0ABY3X680_9GAMM</name>
<evidence type="ECO:0000313" key="1">
    <source>
        <dbReference type="EMBL" id="UNM95508.1"/>
    </source>
</evidence>
<gene>
    <name evidence="1" type="ORF">MMG00_09775</name>
    <name evidence="2" type="ORF">MMG00_12880</name>
</gene>
<dbReference type="Proteomes" id="UP000829542">
    <property type="component" value="Chromosome"/>
</dbReference>
<evidence type="ECO:0000313" key="3">
    <source>
        <dbReference type="Proteomes" id="UP000829542"/>
    </source>
</evidence>
<protein>
    <submittedName>
        <fullName evidence="1">Phage tail protein</fullName>
    </submittedName>
</protein>
<keyword evidence="3" id="KW-1185">Reference proteome</keyword>
<proteinExistence type="predicted"/>
<dbReference type="RefSeq" id="WP_242147821.1">
    <property type="nucleotide sequence ID" value="NZ_CP093379.1"/>
</dbReference>
<dbReference type="InterPro" id="IPR009678">
    <property type="entry name" value="Phage_tail_completion_R"/>
</dbReference>